<dbReference type="GO" id="GO:0016787">
    <property type="term" value="F:hydrolase activity"/>
    <property type="evidence" value="ECO:0007669"/>
    <property type="project" value="UniProtKB-KW"/>
</dbReference>
<dbReference type="Proteomes" id="UP000663792">
    <property type="component" value="Unassembled WGS sequence"/>
</dbReference>
<keyword evidence="3" id="KW-0812">Transmembrane</keyword>
<reference evidence="5" key="1">
    <citation type="submission" date="2021-01" db="EMBL/GenBank/DDBJ databases">
        <title>YIM 132084 draft genome.</title>
        <authorList>
            <person name="An D."/>
        </authorList>
    </citation>
    <scope>NUCLEOTIDE SEQUENCE</scope>
    <source>
        <strain evidence="5">YIM 132084</strain>
    </source>
</reference>
<feature type="transmembrane region" description="Helical" evidence="3">
    <location>
        <begin position="12"/>
        <end position="32"/>
    </location>
</feature>
<dbReference type="InterPro" id="IPR050266">
    <property type="entry name" value="AB_hydrolase_sf"/>
</dbReference>
<keyword evidence="3" id="KW-0472">Membrane</keyword>
<dbReference type="Gene3D" id="3.40.50.1820">
    <property type="entry name" value="alpha/beta hydrolase"/>
    <property type="match status" value="1"/>
</dbReference>
<dbReference type="SUPFAM" id="SSF53474">
    <property type="entry name" value="alpha/beta-Hydrolases"/>
    <property type="match status" value="1"/>
</dbReference>
<dbReference type="InterPro" id="IPR000073">
    <property type="entry name" value="AB_hydrolase_1"/>
</dbReference>
<evidence type="ECO:0000259" key="4">
    <source>
        <dbReference type="Pfam" id="PF12697"/>
    </source>
</evidence>
<dbReference type="AlphaFoldDB" id="A0A939C1W0"/>
<evidence type="ECO:0000256" key="3">
    <source>
        <dbReference type="SAM" id="Phobius"/>
    </source>
</evidence>
<accession>A0A939C1W0</accession>
<comment type="caution">
    <text evidence="5">The sequence shown here is derived from an EMBL/GenBank/DDBJ whole genome shotgun (WGS) entry which is preliminary data.</text>
</comment>
<dbReference type="GO" id="GO:0016020">
    <property type="term" value="C:membrane"/>
    <property type="evidence" value="ECO:0007669"/>
    <property type="project" value="TreeGrafter"/>
</dbReference>
<evidence type="ECO:0000256" key="2">
    <source>
        <dbReference type="SAM" id="MobiDB-lite"/>
    </source>
</evidence>
<keyword evidence="6" id="KW-1185">Reference proteome</keyword>
<feature type="compositionally biased region" description="Low complexity" evidence="2">
    <location>
        <begin position="402"/>
        <end position="418"/>
    </location>
</feature>
<evidence type="ECO:0000313" key="5">
    <source>
        <dbReference type="EMBL" id="MBM9467574.1"/>
    </source>
</evidence>
<dbReference type="EMBL" id="JAERWK010000012">
    <property type="protein sequence ID" value="MBM9467574.1"/>
    <property type="molecule type" value="Genomic_DNA"/>
</dbReference>
<keyword evidence="1 5" id="KW-0378">Hydrolase</keyword>
<feature type="domain" description="AB hydrolase-1" evidence="4">
    <location>
        <begin position="93"/>
        <end position="372"/>
    </location>
</feature>
<feature type="region of interest" description="Disordered" evidence="2">
    <location>
        <begin position="402"/>
        <end position="429"/>
    </location>
</feature>
<name>A0A939C1W0_9ACTN</name>
<evidence type="ECO:0000256" key="1">
    <source>
        <dbReference type="ARBA" id="ARBA00022801"/>
    </source>
</evidence>
<organism evidence="5 6">
    <name type="scientific">Nakamurella leprariae</name>
    <dbReference type="NCBI Taxonomy" id="2803911"/>
    <lineage>
        <taxon>Bacteria</taxon>
        <taxon>Bacillati</taxon>
        <taxon>Actinomycetota</taxon>
        <taxon>Actinomycetes</taxon>
        <taxon>Nakamurellales</taxon>
        <taxon>Nakamurellaceae</taxon>
        <taxon>Nakamurella</taxon>
    </lineage>
</organism>
<gene>
    <name evidence="5" type="ORF">JL106_09820</name>
</gene>
<dbReference type="Pfam" id="PF12697">
    <property type="entry name" value="Abhydrolase_6"/>
    <property type="match status" value="1"/>
</dbReference>
<proteinExistence type="predicted"/>
<dbReference type="RefSeq" id="WP_205260536.1">
    <property type="nucleotide sequence ID" value="NZ_JAERWK010000012.1"/>
</dbReference>
<evidence type="ECO:0000313" key="6">
    <source>
        <dbReference type="Proteomes" id="UP000663792"/>
    </source>
</evidence>
<dbReference type="PANTHER" id="PTHR43798">
    <property type="entry name" value="MONOACYLGLYCEROL LIPASE"/>
    <property type="match status" value="1"/>
</dbReference>
<keyword evidence="3" id="KW-1133">Transmembrane helix</keyword>
<sequence length="429" mass="44528">MAARPSTVGRLVGAAGIVTGVVGAAALGGMTAQRRAVRHYRDVTAQAVGELAGVPDDVAYDSLVPDRSYSVVSDDGVVLAVEEVGPADAPLTVVFAHGWTLRAGAWHYQRLALSGGWPRPDGAGGAQERTAPPDDAGMPVMRLVFYDQRSHGRSSRAPLGSSTMAHLADDLAAVVATAAPTGPLVVVGHSMGAMALLTLAGRDERFVQRLVGVGLISTTATALRQPELTRMLVSGSNPLLKVLTATAARYPALFERGRRSSRDAVWLLTRTLGFARRDVPGAMVDYLDEMISSTPADVIADFLPVLLSMDQRPALARLTGRPTLILCGDADRMTPISRSRAMAAALPGAEMVTVAGAGHMAILEAPAEVNQAVRRLLVRAADRAGLLADGQASRLLAALQDAPAPAAPADGEPAAGRDGAAETGRAVSR</sequence>
<dbReference type="InterPro" id="IPR029058">
    <property type="entry name" value="AB_hydrolase_fold"/>
</dbReference>
<dbReference type="PANTHER" id="PTHR43798:SF31">
    <property type="entry name" value="AB HYDROLASE SUPERFAMILY PROTEIN YCLE"/>
    <property type="match status" value="1"/>
</dbReference>
<protein>
    <submittedName>
        <fullName evidence="5">Alpha/beta hydrolase</fullName>
    </submittedName>
</protein>